<dbReference type="SFLD" id="SFLDF00027">
    <property type="entry name" value="p-type_atpase"/>
    <property type="match status" value="1"/>
</dbReference>
<dbReference type="FunFam" id="2.70.150.10:FF:000020">
    <property type="entry name" value="Copper-exporting P-type ATPase A"/>
    <property type="match status" value="1"/>
</dbReference>
<dbReference type="SUPFAM" id="SSF81653">
    <property type="entry name" value="Calcium ATPase, transduction domain A"/>
    <property type="match status" value="1"/>
</dbReference>
<dbReference type="CDD" id="cd07551">
    <property type="entry name" value="P-type_ATPase_HM_ZosA_PfeT-like"/>
    <property type="match status" value="1"/>
</dbReference>
<evidence type="ECO:0000313" key="18">
    <source>
        <dbReference type="Proteomes" id="UP000515928"/>
    </source>
</evidence>
<evidence type="ECO:0000256" key="15">
    <source>
        <dbReference type="SAM" id="MobiDB-lite"/>
    </source>
</evidence>
<dbReference type="SFLD" id="SFLDG00002">
    <property type="entry name" value="C1.7:_P-type_atpase_like"/>
    <property type="match status" value="1"/>
</dbReference>
<evidence type="ECO:0000313" key="17">
    <source>
        <dbReference type="EMBL" id="QNN61069.1"/>
    </source>
</evidence>
<keyword evidence="4 14" id="KW-0812">Transmembrane</keyword>
<evidence type="ECO:0000256" key="9">
    <source>
        <dbReference type="ARBA" id="ARBA00022842"/>
    </source>
</evidence>
<protein>
    <submittedName>
        <fullName evidence="17">Heavy metal translocating P-type ATPase</fullName>
    </submittedName>
</protein>
<evidence type="ECO:0000256" key="6">
    <source>
        <dbReference type="ARBA" id="ARBA00022741"/>
    </source>
</evidence>
<dbReference type="InterPro" id="IPR027256">
    <property type="entry name" value="P-typ_ATPase_IB"/>
</dbReference>
<feature type="domain" description="P-type ATPase A" evidence="16">
    <location>
        <begin position="169"/>
        <end position="269"/>
    </location>
</feature>
<keyword evidence="10" id="KW-1278">Translocase</keyword>
<keyword evidence="3 14" id="KW-1003">Cell membrane</keyword>
<dbReference type="PROSITE" id="PS00154">
    <property type="entry name" value="ATPASE_E1_E2"/>
    <property type="match status" value="1"/>
</dbReference>
<dbReference type="GO" id="GO:0006825">
    <property type="term" value="P:copper ion transport"/>
    <property type="evidence" value="ECO:0007669"/>
    <property type="project" value="UniProtKB-KW"/>
</dbReference>
<keyword evidence="13 14" id="KW-0472">Membrane</keyword>
<dbReference type="Pfam" id="PF00122">
    <property type="entry name" value="E1-E2_ATPase"/>
    <property type="match status" value="1"/>
</dbReference>
<feature type="transmembrane region" description="Helical" evidence="14">
    <location>
        <begin position="290"/>
        <end position="314"/>
    </location>
</feature>
<evidence type="ECO:0000256" key="11">
    <source>
        <dbReference type="ARBA" id="ARBA00022989"/>
    </source>
</evidence>
<evidence type="ECO:0000256" key="8">
    <source>
        <dbReference type="ARBA" id="ARBA00022840"/>
    </source>
</evidence>
<feature type="transmembrane region" description="Helical" evidence="14">
    <location>
        <begin position="649"/>
        <end position="669"/>
    </location>
</feature>
<dbReference type="SUPFAM" id="SSF56784">
    <property type="entry name" value="HAD-like"/>
    <property type="match status" value="1"/>
</dbReference>
<keyword evidence="7" id="KW-0187">Copper transport</keyword>
<dbReference type="GO" id="GO:0016887">
    <property type="term" value="F:ATP hydrolysis activity"/>
    <property type="evidence" value="ECO:0007669"/>
    <property type="project" value="InterPro"/>
</dbReference>
<dbReference type="InterPro" id="IPR023298">
    <property type="entry name" value="ATPase_P-typ_TM_dom_sf"/>
</dbReference>
<dbReference type="PRINTS" id="PR00120">
    <property type="entry name" value="HATPASE"/>
</dbReference>
<evidence type="ECO:0000256" key="4">
    <source>
        <dbReference type="ARBA" id="ARBA00022692"/>
    </source>
</evidence>
<dbReference type="Gene3D" id="3.40.50.1000">
    <property type="entry name" value="HAD superfamily/HAD-like"/>
    <property type="match status" value="1"/>
</dbReference>
<keyword evidence="7" id="KW-0406">Ion transport</keyword>
<feature type="transmembrane region" description="Helical" evidence="14">
    <location>
        <begin position="114"/>
        <end position="132"/>
    </location>
</feature>
<name>A0A7G9RZP4_9FIRM</name>
<dbReference type="InterPro" id="IPR018303">
    <property type="entry name" value="ATPase_P-typ_P_site"/>
</dbReference>
<gene>
    <name evidence="17" type="ORF">H9L01_01510</name>
</gene>
<dbReference type="PANTHER" id="PTHR43079">
    <property type="entry name" value="PROBABLE CADMIUM/ZINC-TRANSPORTING ATPASE HMA1"/>
    <property type="match status" value="1"/>
</dbReference>
<comment type="subcellular location">
    <subcellularLocation>
        <location evidence="1">Cell membrane</location>
        <topology evidence="1">Multi-pass membrane protein</topology>
    </subcellularLocation>
</comment>
<keyword evidence="9" id="KW-0460">Magnesium</keyword>
<keyword evidence="8 14" id="KW-0067">ATP-binding</keyword>
<dbReference type="AlphaFoldDB" id="A0A7G9RZP4"/>
<keyword evidence="12" id="KW-0186">Copper</keyword>
<dbReference type="GO" id="GO:0019829">
    <property type="term" value="F:ATPase-coupled monoatomic cation transmembrane transporter activity"/>
    <property type="evidence" value="ECO:0007669"/>
    <property type="project" value="InterPro"/>
</dbReference>
<keyword evidence="6 14" id="KW-0547">Nucleotide-binding</keyword>
<keyword evidence="11 14" id="KW-1133">Transmembrane helix</keyword>
<dbReference type="PRINTS" id="PR00119">
    <property type="entry name" value="CATATPASE"/>
</dbReference>
<evidence type="ECO:0000256" key="5">
    <source>
        <dbReference type="ARBA" id="ARBA00022723"/>
    </source>
</evidence>
<evidence type="ECO:0000256" key="1">
    <source>
        <dbReference type="ARBA" id="ARBA00004651"/>
    </source>
</evidence>
<evidence type="ECO:0000256" key="14">
    <source>
        <dbReference type="RuleBase" id="RU362081"/>
    </source>
</evidence>
<evidence type="ECO:0000256" key="7">
    <source>
        <dbReference type="ARBA" id="ARBA00022796"/>
    </source>
</evidence>
<keyword evidence="18" id="KW-1185">Reference proteome</keyword>
<evidence type="ECO:0000256" key="3">
    <source>
        <dbReference type="ARBA" id="ARBA00022475"/>
    </source>
</evidence>
<dbReference type="NCBIfam" id="TIGR01494">
    <property type="entry name" value="ATPase_P-type"/>
    <property type="match status" value="1"/>
</dbReference>
<feature type="compositionally biased region" description="Basic and acidic residues" evidence="15">
    <location>
        <begin position="22"/>
        <end position="50"/>
    </location>
</feature>
<comment type="similarity">
    <text evidence="2 14">Belongs to the cation transport ATPase (P-type) (TC 3.A.3) family. Type IB subfamily.</text>
</comment>
<dbReference type="InterPro" id="IPR023214">
    <property type="entry name" value="HAD_sf"/>
</dbReference>
<dbReference type="GO" id="GO:0005524">
    <property type="term" value="F:ATP binding"/>
    <property type="evidence" value="ECO:0007669"/>
    <property type="project" value="UniProtKB-UniRule"/>
</dbReference>
<feature type="transmembrane region" description="Helical" evidence="14">
    <location>
        <begin position="320"/>
        <end position="341"/>
    </location>
</feature>
<dbReference type="PANTHER" id="PTHR43079:SF1">
    <property type="entry name" value="CADMIUM_ZINC-TRANSPORTING ATPASE HMA1, CHLOROPLASTIC-RELATED"/>
    <property type="match status" value="1"/>
</dbReference>
<feature type="region of interest" description="Disordered" evidence="15">
    <location>
        <begin position="21"/>
        <end position="50"/>
    </location>
</feature>
<evidence type="ECO:0000256" key="12">
    <source>
        <dbReference type="ARBA" id="ARBA00023008"/>
    </source>
</evidence>
<dbReference type="InterPro" id="IPR023299">
    <property type="entry name" value="ATPase_P-typ_cyto_dom_N"/>
</dbReference>
<evidence type="ECO:0000256" key="10">
    <source>
        <dbReference type="ARBA" id="ARBA00022967"/>
    </source>
</evidence>
<dbReference type="InterPro" id="IPR044492">
    <property type="entry name" value="P_typ_ATPase_HD_dom"/>
</dbReference>
<dbReference type="Gene3D" id="2.70.150.10">
    <property type="entry name" value="Calcium-transporting ATPase, cytoplasmic transduction domain A"/>
    <property type="match status" value="1"/>
</dbReference>
<dbReference type="InterPro" id="IPR036412">
    <property type="entry name" value="HAD-like_sf"/>
</dbReference>
<evidence type="ECO:0000259" key="16">
    <source>
        <dbReference type="Pfam" id="PF00122"/>
    </source>
</evidence>
<feature type="transmembrane region" description="Helical" evidence="14">
    <location>
        <begin position="82"/>
        <end position="102"/>
    </location>
</feature>
<evidence type="ECO:0000256" key="13">
    <source>
        <dbReference type="ARBA" id="ARBA00023136"/>
    </source>
</evidence>
<dbReference type="Pfam" id="PF00702">
    <property type="entry name" value="Hydrolase"/>
    <property type="match status" value="1"/>
</dbReference>
<dbReference type="EMBL" id="CP060715">
    <property type="protein sequence ID" value="QNN61069.1"/>
    <property type="molecule type" value="Genomic_DNA"/>
</dbReference>
<keyword evidence="5 14" id="KW-0479">Metal-binding</keyword>
<dbReference type="InterPro" id="IPR008250">
    <property type="entry name" value="ATPase_P-typ_transduc_dom_A_sf"/>
</dbReference>
<dbReference type="NCBIfam" id="TIGR01525">
    <property type="entry name" value="ATPase-IB_hvy"/>
    <property type="match status" value="1"/>
</dbReference>
<dbReference type="KEGG" id="eio:H9L01_01510"/>
<keyword evidence="7" id="KW-0813">Transport</keyword>
<proteinExistence type="inferred from homology"/>
<dbReference type="Proteomes" id="UP000515928">
    <property type="component" value="Chromosome"/>
</dbReference>
<dbReference type="InterPro" id="IPR051949">
    <property type="entry name" value="Cation_Transport_ATPase"/>
</dbReference>
<dbReference type="GO" id="GO:0005886">
    <property type="term" value="C:plasma membrane"/>
    <property type="evidence" value="ECO:0007669"/>
    <property type="project" value="UniProtKB-SubCell"/>
</dbReference>
<organism evidence="17 18">
    <name type="scientific">Erysipelothrix inopinata</name>
    <dbReference type="NCBI Taxonomy" id="225084"/>
    <lineage>
        <taxon>Bacteria</taxon>
        <taxon>Bacillati</taxon>
        <taxon>Bacillota</taxon>
        <taxon>Erysipelotrichia</taxon>
        <taxon>Erysipelotrichales</taxon>
        <taxon>Erysipelotrichaceae</taxon>
        <taxon>Erysipelothrix</taxon>
    </lineage>
</organism>
<dbReference type="GO" id="GO:0046872">
    <property type="term" value="F:metal ion binding"/>
    <property type="evidence" value="ECO:0007669"/>
    <property type="project" value="UniProtKB-KW"/>
</dbReference>
<accession>A0A7G9RZP4</accession>
<evidence type="ECO:0000256" key="2">
    <source>
        <dbReference type="ARBA" id="ARBA00006024"/>
    </source>
</evidence>
<dbReference type="SFLD" id="SFLDS00003">
    <property type="entry name" value="Haloacid_Dehalogenase"/>
    <property type="match status" value="1"/>
</dbReference>
<dbReference type="InterPro" id="IPR059000">
    <property type="entry name" value="ATPase_P-type_domA"/>
</dbReference>
<dbReference type="SUPFAM" id="SSF81665">
    <property type="entry name" value="Calcium ATPase, transmembrane domain M"/>
    <property type="match status" value="1"/>
</dbReference>
<feature type="transmembrane region" description="Helical" evidence="14">
    <location>
        <begin position="56"/>
        <end position="76"/>
    </location>
</feature>
<sequence>MYNERMNKYSYIRRYHMSHNHSTHEHNHDKHDHNHHHDHDHSHEHGHSHDHDHGALPVYLFFGGLGAFLIALLAPLSPTIKAVLYIVAMLASGYHIIIEGVTDTISSTKEKGKFTPNVHILMSLAAVGASIIGNFEEGALLILIFAGAHFLEHYAEDRSKREITSLLNLNPTEARRLKDDGTTETVQVTDLQIGDRLQVLNGDQIPTDGVIIEGYSSIDESSINGESIPREKSVGDEVFGSTMNGTGSFVMEVTKDSSETLFAKIIELVNQSQSNLSRTATKIQKLEPTYVTAVLIIVPIFILLGPVIFGWSWYLSFYRGMVFLTVASPCALAAAAVPATLSAISNLARQGVLFKGGSFLSNLSDVKAVAFDKTGTLTNGKPVVTDSYFESHLSQDQIQAYKDIIVAMEKTANHPLADAIIKGFPTNESLKLDVENEIGKGLTSTYNNKQYQIGKQALFTITNEDMIAKSEAFAKEGNTVVYFAEDGVVLGMIAMMDIPNDYAKAVIEYLHTQNIHTVMITGDAEVTGQAVAKQLGIDEVIGNVMPENKAAIVTQLQEKHGVVAMLGDGVNDAPALVKADIGFAMGDGTDIAIDVADAVLMKNDLTKFAYAHKVSKKLNRIVWENVIFSMFIVALLVVLNVLGKMSLPLGVIAHEGSTLVVLFNGLRLLKKINE</sequence>
<dbReference type="InterPro" id="IPR001757">
    <property type="entry name" value="P_typ_ATPase"/>
</dbReference>
<reference evidence="17 18" key="1">
    <citation type="submission" date="2020-08" db="EMBL/GenBank/DDBJ databases">
        <title>Genome sequence of Erysipelothrix inopinata DSM 15511T.</title>
        <authorList>
            <person name="Hyun D.-W."/>
            <person name="Bae J.-W."/>
        </authorList>
    </citation>
    <scope>NUCLEOTIDE SEQUENCE [LARGE SCALE GENOMIC DNA]</scope>
    <source>
        <strain evidence="17 18">DSM 15511</strain>
    </source>
</reference>
<feature type="transmembrane region" description="Helical" evidence="14">
    <location>
        <begin position="622"/>
        <end position="643"/>
    </location>
</feature>
<dbReference type="Gene3D" id="3.40.1110.10">
    <property type="entry name" value="Calcium-transporting ATPase, cytoplasmic domain N"/>
    <property type="match status" value="1"/>
</dbReference>